<dbReference type="Proteomes" id="UP000234198">
    <property type="component" value="Unassembled WGS sequence"/>
</dbReference>
<gene>
    <name evidence="1" type="ORF">CYJ22_09925</name>
</gene>
<sequence>MLWEQFRSHARALLGQHFPPELLEDNGDSIVFTSRRDYTSYVLTEDERGIVIAFEGERNTVVPFCITKSHELATTCLTLLARDGIATLTDMSYTPRDLLGPVPRTAFTISKKSPPFFELTSTIDPAVSAKCRSFRCARAIAEASTPSLGSPRP</sequence>
<evidence type="ECO:0000313" key="2">
    <source>
        <dbReference type="Proteomes" id="UP000234198"/>
    </source>
</evidence>
<comment type="caution">
    <text evidence="1">The sequence shown here is derived from an EMBL/GenBank/DDBJ whole genome shotgun (WGS) entry which is preliminary data.</text>
</comment>
<evidence type="ECO:0000313" key="1">
    <source>
        <dbReference type="EMBL" id="PKY63651.1"/>
    </source>
</evidence>
<dbReference type="RefSeq" id="WP_101602496.1">
    <property type="nucleotide sequence ID" value="NZ_PKKM01000021.1"/>
</dbReference>
<protein>
    <submittedName>
        <fullName evidence="1">Uncharacterized protein</fullName>
    </submittedName>
</protein>
<accession>A0A2I1HXP4</accession>
<name>A0A2I1HXP4_9ACTO</name>
<reference evidence="1 2" key="1">
    <citation type="submission" date="2017-12" db="EMBL/GenBank/DDBJ databases">
        <title>Phylogenetic diversity of female urinary microbiome.</title>
        <authorList>
            <person name="Thomas-White K."/>
            <person name="Wolfe A.J."/>
        </authorList>
    </citation>
    <scope>NUCLEOTIDE SEQUENCE [LARGE SCALE GENOMIC DNA]</scope>
    <source>
        <strain evidence="1 2">UMB0018</strain>
    </source>
</reference>
<proteinExistence type="predicted"/>
<dbReference type="EMBL" id="PKKM01000021">
    <property type="protein sequence ID" value="PKY63651.1"/>
    <property type="molecule type" value="Genomic_DNA"/>
</dbReference>
<organism evidence="1 2">
    <name type="scientific">Schaalia odontolytica</name>
    <dbReference type="NCBI Taxonomy" id="1660"/>
    <lineage>
        <taxon>Bacteria</taxon>
        <taxon>Bacillati</taxon>
        <taxon>Actinomycetota</taxon>
        <taxon>Actinomycetes</taxon>
        <taxon>Actinomycetales</taxon>
        <taxon>Actinomycetaceae</taxon>
        <taxon>Schaalia</taxon>
    </lineage>
</organism>
<dbReference type="AlphaFoldDB" id="A0A2I1HXP4"/>